<dbReference type="EMBL" id="KZ852048">
    <property type="protein sequence ID" value="RDH33065.1"/>
    <property type="molecule type" value="Genomic_DNA"/>
</dbReference>
<reference evidence="2 3" key="1">
    <citation type="submission" date="2018-07" db="EMBL/GenBank/DDBJ databases">
        <title>The genomes of Aspergillus section Nigri reveals drivers in fungal speciation.</title>
        <authorList>
            <consortium name="DOE Joint Genome Institute"/>
            <person name="Vesth T.C."/>
            <person name="Nybo J."/>
            <person name="Theobald S."/>
            <person name="Brandl J."/>
            <person name="Frisvad J.C."/>
            <person name="Nielsen K.F."/>
            <person name="Lyhne E.K."/>
            <person name="Kogle M.E."/>
            <person name="Kuo A."/>
            <person name="Riley R."/>
            <person name="Clum A."/>
            <person name="Nolan M."/>
            <person name="Lipzen A."/>
            <person name="Salamov A."/>
            <person name="Henrissat B."/>
            <person name="Wiebenga A."/>
            <person name="De vries R.P."/>
            <person name="Grigoriev I.V."/>
            <person name="Mortensen U.H."/>
            <person name="Andersen M.R."/>
            <person name="Baker S.E."/>
        </authorList>
    </citation>
    <scope>NUCLEOTIDE SEQUENCE [LARGE SCALE GENOMIC DNA]</scope>
    <source>
        <strain evidence="2 3">CBS 139.54b</strain>
    </source>
</reference>
<keyword evidence="1" id="KW-0812">Transmembrane</keyword>
<dbReference type="GeneID" id="38134805"/>
<keyword evidence="1" id="KW-0472">Membrane</keyword>
<keyword evidence="3" id="KW-1185">Reference proteome</keyword>
<evidence type="ECO:0000313" key="3">
    <source>
        <dbReference type="Proteomes" id="UP000253729"/>
    </source>
</evidence>
<proteinExistence type="predicted"/>
<evidence type="ECO:0000256" key="1">
    <source>
        <dbReference type="SAM" id="Phobius"/>
    </source>
</evidence>
<dbReference type="Proteomes" id="UP000253729">
    <property type="component" value="Unassembled WGS sequence"/>
</dbReference>
<organism evidence="2 3">
    <name type="scientific">Aspergillus welwitschiae</name>
    <dbReference type="NCBI Taxonomy" id="1341132"/>
    <lineage>
        <taxon>Eukaryota</taxon>
        <taxon>Fungi</taxon>
        <taxon>Dikarya</taxon>
        <taxon>Ascomycota</taxon>
        <taxon>Pezizomycotina</taxon>
        <taxon>Eurotiomycetes</taxon>
        <taxon>Eurotiomycetidae</taxon>
        <taxon>Eurotiales</taxon>
        <taxon>Aspergillaceae</taxon>
        <taxon>Aspergillus</taxon>
        <taxon>Aspergillus subgen. Circumdati</taxon>
    </lineage>
</organism>
<feature type="transmembrane region" description="Helical" evidence="1">
    <location>
        <begin position="46"/>
        <end position="67"/>
    </location>
</feature>
<name>A0A3F3Q1V3_9EURO</name>
<accession>A0A3F3Q1V3</accession>
<protein>
    <submittedName>
        <fullName evidence="2">Uncharacterized protein</fullName>
    </submittedName>
</protein>
<sequence>MSSAARSAPVVYYPFLSLPHILEPVSGVFRTLSYQSTKGDLEIHRWPLYIVSFLWMTPLRSFLLFSFMF</sequence>
<dbReference type="AlphaFoldDB" id="A0A3F3Q1V3"/>
<evidence type="ECO:0000313" key="2">
    <source>
        <dbReference type="EMBL" id="RDH33065.1"/>
    </source>
</evidence>
<keyword evidence="1" id="KW-1133">Transmembrane helix</keyword>
<dbReference type="RefSeq" id="XP_026626087.1">
    <property type="nucleotide sequence ID" value="XM_026766449.1"/>
</dbReference>
<gene>
    <name evidence="2" type="ORF">BDQ94DRAFT_144436</name>
</gene>